<dbReference type="Proteomes" id="UP000184334">
    <property type="component" value="Unassembled WGS sequence"/>
</dbReference>
<dbReference type="NCBIfam" id="TIGR03936">
    <property type="entry name" value="sam_1_link_chp"/>
    <property type="match status" value="1"/>
</dbReference>
<dbReference type="OrthoDB" id="9780488at2"/>
<dbReference type="Pfam" id="PF10105">
    <property type="entry name" value="DUF2344"/>
    <property type="match status" value="1"/>
</dbReference>
<accession>A0A1M4WYY5</accession>
<dbReference type="AlphaFoldDB" id="A0A1M4WYY5"/>
<organism evidence="2 3">
    <name type="scientific">Marinitoga hydrogenitolerans (strain DSM 16785 / JCM 12826 / AT1271)</name>
    <dbReference type="NCBI Taxonomy" id="1122195"/>
    <lineage>
        <taxon>Bacteria</taxon>
        <taxon>Thermotogati</taxon>
        <taxon>Thermotogota</taxon>
        <taxon>Thermotogae</taxon>
        <taxon>Petrotogales</taxon>
        <taxon>Petrotogaceae</taxon>
        <taxon>Marinitoga</taxon>
    </lineage>
</organism>
<dbReference type="EMBL" id="FQUI01000019">
    <property type="protein sequence ID" value="SHE86273.1"/>
    <property type="molecule type" value="Genomic_DNA"/>
</dbReference>
<evidence type="ECO:0000259" key="1">
    <source>
        <dbReference type="Pfam" id="PF10105"/>
    </source>
</evidence>
<evidence type="ECO:0000313" key="3">
    <source>
        <dbReference type="Proteomes" id="UP000184334"/>
    </source>
</evidence>
<dbReference type="STRING" id="1122195.SAMN02745164_01289"/>
<protein>
    <submittedName>
        <fullName evidence="2">Radical SAM-linked protein</fullName>
    </submittedName>
</protein>
<dbReference type="RefSeq" id="WP_072864664.1">
    <property type="nucleotide sequence ID" value="NZ_FQUI01000019.1"/>
</dbReference>
<evidence type="ECO:0000313" key="2">
    <source>
        <dbReference type="EMBL" id="SHE86273.1"/>
    </source>
</evidence>
<feature type="domain" description="DUF2344" evidence="1">
    <location>
        <begin position="2"/>
        <end position="169"/>
    </location>
</feature>
<keyword evidence="3" id="KW-1185">Reference proteome</keyword>
<gene>
    <name evidence="2" type="ORF">SAMN02745164_01289</name>
</gene>
<sequence length="184" mass="22477">MKYLLRFKKYGKSVYISHNDTLEEIERMFRRAKINLEYTKGFHAKPKLSISQAVPLGYVNRVLFVLLNTKDAYNFSNFNNYVSEGFKLIEYKSVEENYKLKIKYYLFRTYISKNLFEIFYEKVEKNADLKNKFLDLEYTINKNEIYVLKYKHEYNKIYNIWKVFNEIKENFIFNPILYDVVWGD</sequence>
<comment type="caution">
    <text evidence="2">The sequence shown here is derived from an EMBL/GenBank/DDBJ whole genome shotgun (WGS) entry which is preliminary data.</text>
</comment>
<proteinExistence type="predicted"/>
<name>A0A1M4WYY5_MARH1</name>
<reference evidence="2" key="1">
    <citation type="submission" date="2016-11" db="EMBL/GenBank/DDBJ databases">
        <authorList>
            <person name="Varghese N."/>
            <person name="Submissions S."/>
        </authorList>
    </citation>
    <scope>NUCLEOTIDE SEQUENCE [LARGE SCALE GENOMIC DNA]</scope>
    <source>
        <strain evidence="2">DSM 16785</strain>
    </source>
</reference>
<dbReference type="InterPro" id="IPR018768">
    <property type="entry name" value="DUF2344"/>
</dbReference>